<dbReference type="AlphaFoldDB" id="A0A6A5TVZ6"/>
<dbReference type="EMBL" id="ML976991">
    <property type="protein sequence ID" value="KAF1956821.1"/>
    <property type="molecule type" value="Genomic_DNA"/>
</dbReference>
<evidence type="ECO:0000313" key="2">
    <source>
        <dbReference type="Proteomes" id="UP000800035"/>
    </source>
</evidence>
<accession>A0A6A5TVZ6</accession>
<gene>
    <name evidence="1" type="ORF">CC80DRAFT_66785</name>
</gene>
<keyword evidence="2" id="KW-1185">Reference proteome</keyword>
<protein>
    <submittedName>
        <fullName evidence="1">Uncharacterized protein</fullName>
    </submittedName>
</protein>
<name>A0A6A5TVZ6_9PLEO</name>
<reference evidence="1" key="1">
    <citation type="journal article" date="2020" name="Stud. Mycol.">
        <title>101 Dothideomycetes genomes: a test case for predicting lifestyles and emergence of pathogens.</title>
        <authorList>
            <person name="Haridas S."/>
            <person name="Albert R."/>
            <person name="Binder M."/>
            <person name="Bloem J."/>
            <person name="Labutti K."/>
            <person name="Salamov A."/>
            <person name="Andreopoulos B."/>
            <person name="Baker S."/>
            <person name="Barry K."/>
            <person name="Bills G."/>
            <person name="Bluhm B."/>
            <person name="Cannon C."/>
            <person name="Castanera R."/>
            <person name="Culley D."/>
            <person name="Daum C."/>
            <person name="Ezra D."/>
            <person name="Gonzalez J."/>
            <person name="Henrissat B."/>
            <person name="Kuo A."/>
            <person name="Liang C."/>
            <person name="Lipzen A."/>
            <person name="Lutzoni F."/>
            <person name="Magnuson J."/>
            <person name="Mondo S."/>
            <person name="Nolan M."/>
            <person name="Ohm R."/>
            <person name="Pangilinan J."/>
            <person name="Park H.-J."/>
            <person name="Ramirez L."/>
            <person name="Alfaro M."/>
            <person name="Sun H."/>
            <person name="Tritt A."/>
            <person name="Yoshinaga Y."/>
            <person name="Zwiers L.-H."/>
            <person name="Turgeon B."/>
            <person name="Goodwin S."/>
            <person name="Spatafora J."/>
            <person name="Crous P."/>
            <person name="Grigoriev I."/>
        </authorList>
    </citation>
    <scope>NUCLEOTIDE SEQUENCE</scope>
    <source>
        <strain evidence="1">CBS 675.92</strain>
    </source>
</reference>
<organism evidence="1 2">
    <name type="scientific">Byssothecium circinans</name>
    <dbReference type="NCBI Taxonomy" id="147558"/>
    <lineage>
        <taxon>Eukaryota</taxon>
        <taxon>Fungi</taxon>
        <taxon>Dikarya</taxon>
        <taxon>Ascomycota</taxon>
        <taxon>Pezizomycotina</taxon>
        <taxon>Dothideomycetes</taxon>
        <taxon>Pleosporomycetidae</taxon>
        <taxon>Pleosporales</taxon>
        <taxon>Massarineae</taxon>
        <taxon>Massarinaceae</taxon>
        <taxon>Byssothecium</taxon>
    </lineage>
</organism>
<sequence length="68" mass="7697">MLCQACHNASLSLAGRLEPSLRSPSRTKIHRRERLNMSPTAIRKPKYHLYATIRSQTVISCKASSLPY</sequence>
<proteinExistence type="predicted"/>
<dbReference type="Proteomes" id="UP000800035">
    <property type="component" value="Unassembled WGS sequence"/>
</dbReference>
<evidence type="ECO:0000313" key="1">
    <source>
        <dbReference type="EMBL" id="KAF1956821.1"/>
    </source>
</evidence>